<evidence type="ECO:0000313" key="2">
    <source>
        <dbReference type="EMBL" id="AOM77241.1"/>
    </source>
</evidence>
<dbReference type="InterPro" id="IPR050904">
    <property type="entry name" value="Adhesion/Biosynth-related"/>
</dbReference>
<dbReference type="PANTHER" id="PTHR10900">
    <property type="entry name" value="PERIOSTIN-RELATED"/>
    <property type="match status" value="1"/>
</dbReference>
<keyword evidence="3" id="KW-1185">Reference proteome</keyword>
<dbReference type="RefSeq" id="WP_069378932.1">
    <property type="nucleotide sequence ID" value="NZ_CP017141.1"/>
</dbReference>
<protein>
    <submittedName>
        <fullName evidence="2">Fasciclin</fullName>
    </submittedName>
</protein>
<accession>A0A1D7QEX9</accession>
<name>A0A1D7QEX9_9SPHI</name>
<dbReference type="InterPro" id="IPR000782">
    <property type="entry name" value="FAS1_domain"/>
</dbReference>
<evidence type="ECO:0000259" key="1">
    <source>
        <dbReference type="PROSITE" id="PS50213"/>
    </source>
</evidence>
<gene>
    <name evidence="2" type="ORF">BFS30_08750</name>
</gene>
<dbReference type="SUPFAM" id="SSF82153">
    <property type="entry name" value="FAS1 domain"/>
    <property type="match status" value="2"/>
</dbReference>
<dbReference type="Proteomes" id="UP000094313">
    <property type="component" value="Chromosome"/>
</dbReference>
<dbReference type="AlphaFoldDB" id="A0A1D7QEX9"/>
<dbReference type="SMART" id="SM00554">
    <property type="entry name" value="FAS1"/>
    <property type="match status" value="2"/>
</dbReference>
<organism evidence="2 3">
    <name type="scientific">Pedobacter steynii</name>
    <dbReference type="NCBI Taxonomy" id="430522"/>
    <lineage>
        <taxon>Bacteria</taxon>
        <taxon>Pseudomonadati</taxon>
        <taxon>Bacteroidota</taxon>
        <taxon>Sphingobacteriia</taxon>
        <taxon>Sphingobacteriales</taxon>
        <taxon>Sphingobacteriaceae</taxon>
        <taxon>Pedobacter</taxon>
    </lineage>
</organism>
<dbReference type="Pfam" id="PF02469">
    <property type="entry name" value="Fasciclin"/>
    <property type="match status" value="2"/>
</dbReference>
<reference evidence="2 3" key="1">
    <citation type="submission" date="2016-08" db="EMBL/GenBank/DDBJ databases">
        <authorList>
            <person name="Seilhamer J.J."/>
        </authorList>
    </citation>
    <scope>NUCLEOTIDE SEQUENCE [LARGE SCALE GENOMIC DNA]</scope>
    <source>
        <strain evidence="2 3">DX4</strain>
    </source>
</reference>
<dbReference type="OrthoDB" id="1144324at2"/>
<dbReference type="PROSITE" id="PS50213">
    <property type="entry name" value="FAS1"/>
    <property type="match status" value="2"/>
</dbReference>
<feature type="domain" description="FAS1" evidence="1">
    <location>
        <begin position="32"/>
        <end position="168"/>
    </location>
</feature>
<dbReference type="GO" id="GO:0005615">
    <property type="term" value="C:extracellular space"/>
    <property type="evidence" value="ECO:0007669"/>
    <property type="project" value="TreeGrafter"/>
</dbReference>
<dbReference type="Gene3D" id="2.30.180.10">
    <property type="entry name" value="FAS1 domain"/>
    <property type="match status" value="2"/>
</dbReference>
<sequence length="329" mass="36068">MIKRKELFAILLTGICLQSCIKEADFISPVDYNTLGYKISDNFNLSLFSAALSRSSNDKKLLEPGPFTVLAPSNLAFQNFGYSTTTAVKTESLTRMSKIATYHILEGKFELDKLPYLFNQQIESLGGKLFVTHWIKGTDTVITINGAKLILNNIPGSNGLIQVIDKVLEPYQFDELNDAIASENSITLFSHALRKTGLTSLLQKNGSYTVFAPSNAAMAAIGFRSIQDVNNAQTKVLEDLINYHIVADRKFVYDYILTAGKSNSSKQTMLNGYSVNVNLMSTAQDPPGVFSKISLQGPGNTVPVLVDRADLLSGNGVLHIINGVFKIIR</sequence>
<dbReference type="KEGG" id="psty:BFS30_08750"/>
<evidence type="ECO:0000313" key="3">
    <source>
        <dbReference type="Proteomes" id="UP000094313"/>
    </source>
</evidence>
<feature type="domain" description="FAS1" evidence="1">
    <location>
        <begin position="173"/>
        <end position="325"/>
    </location>
</feature>
<dbReference type="InterPro" id="IPR036378">
    <property type="entry name" value="FAS1_dom_sf"/>
</dbReference>
<dbReference type="PANTHER" id="PTHR10900:SF77">
    <property type="entry name" value="FI19380P1"/>
    <property type="match status" value="1"/>
</dbReference>
<dbReference type="EMBL" id="CP017141">
    <property type="protein sequence ID" value="AOM77241.1"/>
    <property type="molecule type" value="Genomic_DNA"/>
</dbReference>
<proteinExistence type="predicted"/>